<dbReference type="GO" id="GO:0008616">
    <property type="term" value="P:tRNA queuosine(34) biosynthetic process"/>
    <property type="evidence" value="ECO:0007669"/>
    <property type="project" value="UniProtKB-KW"/>
</dbReference>
<dbReference type="PANTHER" id="PTHR30307">
    <property type="entry name" value="S-ADENOSYLMETHIONINE:TRNA RIBOSYLTRANSFERASE-ISOMERASE"/>
    <property type="match status" value="1"/>
</dbReference>
<evidence type="ECO:0000256" key="1">
    <source>
        <dbReference type="ARBA" id="ARBA00022490"/>
    </source>
</evidence>
<keyword evidence="1" id="KW-0963">Cytoplasm</keyword>
<dbReference type="InterPro" id="IPR042118">
    <property type="entry name" value="QueA_dom1"/>
</dbReference>
<dbReference type="Gene3D" id="2.40.10.240">
    <property type="entry name" value="QueA-like"/>
    <property type="match status" value="1"/>
</dbReference>
<evidence type="ECO:0008006" key="6">
    <source>
        <dbReference type="Google" id="ProtNLM"/>
    </source>
</evidence>
<evidence type="ECO:0000256" key="2">
    <source>
        <dbReference type="ARBA" id="ARBA00022679"/>
    </source>
</evidence>
<feature type="non-terminal residue" evidence="5">
    <location>
        <position position="229"/>
    </location>
</feature>
<name>A0A382N7H4_9ZZZZ</name>
<accession>A0A382N7H4</accession>
<evidence type="ECO:0000313" key="5">
    <source>
        <dbReference type="EMBL" id="SVC57134.1"/>
    </source>
</evidence>
<dbReference type="InterPro" id="IPR036100">
    <property type="entry name" value="QueA_sf"/>
</dbReference>
<sequence length="229" mass="26157">MLTKEFSYNLPEDLIAQHPVSKRGASRMLVLERECEISDTSFQKLSKHLKSGDLIVLNDTLVIPARLFLEKESGGKVELILERILSREKLMVQLRTNKTTKSGIFLFINNEKIFQVEEKIDDMFLLRYTGEGEVIDLFNEFGHMPLPPYIKRIDDSIDAERYQTVFSNKPGAVAAPTAGLHFTRQMLDELGNCGIDNVKLTLHIGAGTFQPVRERYVSKHKIHSEYMSI</sequence>
<dbReference type="InterPro" id="IPR003699">
    <property type="entry name" value="QueA"/>
</dbReference>
<dbReference type="Gene3D" id="3.40.1780.10">
    <property type="entry name" value="QueA-like"/>
    <property type="match status" value="1"/>
</dbReference>
<proteinExistence type="predicted"/>
<dbReference type="EMBL" id="UINC01098536">
    <property type="protein sequence ID" value="SVC57134.1"/>
    <property type="molecule type" value="Genomic_DNA"/>
</dbReference>
<evidence type="ECO:0000256" key="4">
    <source>
        <dbReference type="ARBA" id="ARBA00022785"/>
    </source>
</evidence>
<dbReference type="PANTHER" id="PTHR30307:SF0">
    <property type="entry name" value="S-ADENOSYLMETHIONINE:TRNA RIBOSYLTRANSFERASE-ISOMERASE"/>
    <property type="match status" value="1"/>
</dbReference>
<protein>
    <recommendedName>
        <fullName evidence="6">S-adenosylmethionine:tRNA ribosyltransferase-isomerase</fullName>
    </recommendedName>
</protein>
<dbReference type="InterPro" id="IPR042119">
    <property type="entry name" value="QueA_dom2"/>
</dbReference>
<keyword evidence="2" id="KW-0808">Transferase</keyword>
<keyword evidence="4" id="KW-0671">Queuosine biosynthesis</keyword>
<dbReference type="AlphaFoldDB" id="A0A382N7H4"/>
<reference evidence="5" key="1">
    <citation type="submission" date="2018-05" db="EMBL/GenBank/DDBJ databases">
        <authorList>
            <person name="Lanie J.A."/>
            <person name="Ng W.-L."/>
            <person name="Kazmierczak K.M."/>
            <person name="Andrzejewski T.M."/>
            <person name="Davidsen T.M."/>
            <person name="Wayne K.J."/>
            <person name="Tettelin H."/>
            <person name="Glass J.I."/>
            <person name="Rusch D."/>
            <person name="Podicherti R."/>
            <person name="Tsui H.-C.T."/>
            <person name="Winkler M.E."/>
        </authorList>
    </citation>
    <scope>NUCLEOTIDE SEQUENCE</scope>
</reference>
<dbReference type="GO" id="GO:0051075">
    <property type="term" value="F:S-adenosylmethionine:tRNA ribosyltransferase-isomerase activity"/>
    <property type="evidence" value="ECO:0007669"/>
    <property type="project" value="TreeGrafter"/>
</dbReference>
<gene>
    <name evidence="5" type="ORF">METZ01_LOCUS309988</name>
</gene>
<dbReference type="Pfam" id="PF02547">
    <property type="entry name" value="Queuosine_synth"/>
    <property type="match status" value="1"/>
</dbReference>
<evidence type="ECO:0000256" key="3">
    <source>
        <dbReference type="ARBA" id="ARBA00022691"/>
    </source>
</evidence>
<feature type="non-terminal residue" evidence="5">
    <location>
        <position position="1"/>
    </location>
</feature>
<keyword evidence="3" id="KW-0949">S-adenosyl-L-methionine</keyword>
<organism evidence="5">
    <name type="scientific">marine metagenome</name>
    <dbReference type="NCBI Taxonomy" id="408172"/>
    <lineage>
        <taxon>unclassified sequences</taxon>
        <taxon>metagenomes</taxon>
        <taxon>ecological metagenomes</taxon>
    </lineage>
</organism>
<dbReference type="SUPFAM" id="SSF111337">
    <property type="entry name" value="QueA-like"/>
    <property type="match status" value="1"/>
</dbReference>